<feature type="transmembrane region" description="Helical" evidence="1">
    <location>
        <begin position="134"/>
        <end position="156"/>
    </location>
</feature>
<feature type="transmembrane region" description="Helical" evidence="1">
    <location>
        <begin position="54"/>
        <end position="77"/>
    </location>
</feature>
<feature type="transmembrane region" description="Helical" evidence="1">
    <location>
        <begin position="168"/>
        <end position="189"/>
    </location>
</feature>
<accession>A0A918LA51</accession>
<reference evidence="2" key="1">
    <citation type="journal article" date="2014" name="Int. J. Syst. Evol. Microbiol.">
        <title>Complete genome sequence of Corynebacterium casei LMG S-19264T (=DSM 44701T), isolated from a smear-ripened cheese.</title>
        <authorList>
            <consortium name="US DOE Joint Genome Institute (JGI-PGF)"/>
            <person name="Walter F."/>
            <person name="Albersmeier A."/>
            <person name="Kalinowski J."/>
            <person name="Ruckert C."/>
        </authorList>
    </citation>
    <scope>NUCLEOTIDE SEQUENCE</scope>
    <source>
        <strain evidence="2">JCM 4386</strain>
    </source>
</reference>
<reference evidence="2" key="2">
    <citation type="submission" date="2020-09" db="EMBL/GenBank/DDBJ databases">
        <authorList>
            <person name="Sun Q."/>
            <person name="Ohkuma M."/>
        </authorList>
    </citation>
    <scope>NUCLEOTIDE SEQUENCE</scope>
    <source>
        <strain evidence="2">JCM 4386</strain>
    </source>
</reference>
<evidence type="ECO:0008006" key="4">
    <source>
        <dbReference type="Google" id="ProtNLM"/>
    </source>
</evidence>
<feature type="transmembrane region" description="Helical" evidence="1">
    <location>
        <begin position="195"/>
        <end position="221"/>
    </location>
</feature>
<feature type="transmembrane region" description="Helical" evidence="1">
    <location>
        <begin position="89"/>
        <end position="114"/>
    </location>
</feature>
<dbReference type="EMBL" id="BMTL01000045">
    <property type="protein sequence ID" value="GGS24493.1"/>
    <property type="molecule type" value="Genomic_DNA"/>
</dbReference>
<comment type="caution">
    <text evidence="2">The sequence shown here is derived from an EMBL/GenBank/DDBJ whole genome shotgun (WGS) entry which is preliminary data.</text>
</comment>
<evidence type="ECO:0000313" key="3">
    <source>
        <dbReference type="Proteomes" id="UP000606194"/>
    </source>
</evidence>
<proteinExistence type="predicted"/>
<gene>
    <name evidence="2" type="ORF">GCM10010269_73960</name>
</gene>
<keyword evidence="1" id="KW-0472">Membrane</keyword>
<evidence type="ECO:0000313" key="2">
    <source>
        <dbReference type="EMBL" id="GGS24493.1"/>
    </source>
</evidence>
<protein>
    <recommendedName>
        <fullName evidence="4">DUF4386 family protein</fullName>
    </recommendedName>
</protein>
<dbReference type="AlphaFoldDB" id="A0A918LA51"/>
<sequence length="247" mass="26876">MNLRMQRLCVWCGPGLILIFMIGFLFVAGLVPPPSPNLGASEVARFYTEHQTRIQIGLIISMIGSGLAFPWAAVISVQMRRIEGRRSPLAAIQLTAGGVLCLLLVFPMFALSAAAYRPADRSPEITQALNDLGWLPLVGFVAPPVVQVIAIALAVFSDKSAEPVFPRWVGYFSLWCAILLAPGILVIVFHTGPFAWNGIFAFWLPLTVLGTWFFVMTVPLLQAIKQQEREQESKQSAASAPLSPAGT</sequence>
<organism evidence="2 3">
    <name type="scientific">Streptomyces humidus</name>
    <dbReference type="NCBI Taxonomy" id="52259"/>
    <lineage>
        <taxon>Bacteria</taxon>
        <taxon>Bacillati</taxon>
        <taxon>Actinomycetota</taxon>
        <taxon>Actinomycetes</taxon>
        <taxon>Kitasatosporales</taxon>
        <taxon>Streptomycetaceae</taxon>
        <taxon>Streptomyces</taxon>
    </lineage>
</organism>
<dbReference type="Proteomes" id="UP000606194">
    <property type="component" value="Unassembled WGS sequence"/>
</dbReference>
<feature type="transmembrane region" description="Helical" evidence="1">
    <location>
        <begin position="9"/>
        <end position="31"/>
    </location>
</feature>
<keyword evidence="1" id="KW-0812">Transmembrane</keyword>
<keyword evidence="3" id="KW-1185">Reference proteome</keyword>
<dbReference type="RefSeq" id="WP_190153730.1">
    <property type="nucleotide sequence ID" value="NZ_BMTL01000045.1"/>
</dbReference>
<name>A0A918LA51_9ACTN</name>
<evidence type="ECO:0000256" key="1">
    <source>
        <dbReference type="SAM" id="Phobius"/>
    </source>
</evidence>
<keyword evidence="1" id="KW-1133">Transmembrane helix</keyword>